<dbReference type="SUPFAM" id="SSF63829">
    <property type="entry name" value="Calcium-dependent phosphotriesterase"/>
    <property type="match status" value="1"/>
</dbReference>
<evidence type="ECO:0008006" key="5">
    <source>
        <dbReference type="Google" id="ProtNLM"/>
    </source>
</evidence>
<comment type="caution">
    <text evidence="3">The sequence shown here is derived from an EMBL/GenBank/DDBJ whole genome shotgun (WGS) entry which is preliminary data.</text>
</comment>
<keyword evidence="4" id="KW-1185">Reference proteome</keyword>
<dbReference type="Proteomes" id="UP000310636">
    <property type="component" value="Unassembled WGS sequence"/>
</dbReference>
<dbReference type="RefSeq" id="WP_136369115.1">
    <property type="nucleotide sequence ID" value="NZ_SSOB01000007.1"/>
</dbReference>
<name>A0A4S4C374_9BACL</name>
<dbReference type="Gene3D" id="2.120.10.30">
    <property type="entry name" value="TolB, C-terminal domain"/>
    <property type="match status" value="2"/>
</dbReference>
<dbReference type="PANTHER" id="PTHR10680:SF38">
    <property type="entry name" value="BLL1368 PROTEIN"/>
    <property type="match status" value="1"/>
</dbReference>
<evidence type="ECO:0000256" key="1">
    <source>
        <dbReference type="ARBA" id="ARBA00022729"/>
    </source>
</evidence>
<keyword evidence="1" id="KW-0732">Signal</keyword>
<dbReference type="AlphaFoldDB" id="A0A4S4C374"/>
<accession>A0A4S4C374</accession>
<dbReference type="OrthoDB" id="9799230at2"/>
<dbReference type="InterPro" id="IPR011042">
    <property type="entry name" value="6-blade_b-propeller_TolB-like"/>
</dbReference>
<reference evidence="3 4" key="1">
    <citation type="submission" date="2019-04" db="EMBL/GenBank/DDBJ databases">
        <title>Cohnella sp. nov. isolated from preserved vegetables.</title>
        <authorList>
            <person name="Lin S.-Y."/>
            <person name="Hung M.-H."/>
            <person name="Young C.-C."/>
        </authorList>
    </citation>
    <scope>NUCLEOTIDE SEQUENCE [LARGE SCALE GENOMIC DNA]</scope>
    <source>
        <strain evidence="3 4">CC-MHH1044</strain>
    </source>
</reference>
<dbReference type="PANTHER" id="PTHR10680">
    <property type="entry name" value="PEPTIDYL-GLYCINE ALPHA-AMIDATING MONOOXYGENASE"/>
    <property type="match status" value="1"/>
</dbReference>
<organism evidence="3 4">
    <name type="scientific">Cohnella fermenti</name>
    <dbReference type="NCBI Taxonomy" id="2565925"/>
    <lineage>
        <taxon>Bacteria</taxon>
        <taxon>Bacillati</taxon>
        <taxon>Bacillota</taxon>
        <taxon>Bacilli</taxon>
        <taxon>Bacillales</taxon>
        <taxon>Paenibacillaceae</taxon>
        <taxon>Cohnella</taxon>
    </lineage>
</organism>
<evidence type="ECO:0000256" key="2">
    <source>
        <dbReference type="ARBA" id="ARBA00023180"/>
    </source>
</evidence>
<dbReference type="EMBL" id="SSOB01000007">
    <property type="protein sequence ID" value="THF82176.1"/>
    <property type="molecule type" value="Genomic_DNA"/>
</dbReference>
<protein>
    <recommendedName>
        <fullName evidence="5">6-bladed beta-propeller</fullName>
    </recommendedName>
</protein>
<evidence type="ECO:0000313" key="3">
    <source>
        <dbReference type="EMBL" id="THF82176.1"/>
    </source>
</evidence>
<proteinExistence type="predicted"/>
<gene>
    <name evidence="3" type="ORF">E6C55_07265</name>
</gene>
<evidence type="ECO:0000313" key="4">
    <source>
        <dbReference type="Proteomes" id="UP000310636"/>
    </source>
</evidence>
<keyword evidence="2" id="KW-0325">Glycoprotein</keyword>
<sequence length="314" mass="35177">MTEHGQDGEAAAYTYTPLRDWARMPEGISLGYTHGIAEDAAGLLYIFNMSVHAVAIFAPDGQFVSSWGEAYAEGAHGLCLHREENGTEYLYVTDIARGRVAKHTLDGEEVLTLGVPPLPDIYPEPRAYRPTDVDVAPNGDIYVADGYGQYLVHRYDRHGQWLQCWGGRGDGFDKLHEPHGLWVDGRGVEPIVYVADRRHRRFVSYDAEGRLLQAHEGDFRLPCDLVGAGDRFYIPDLNGRVSITDADFRVIAHLGEPDGLWQDARWPAIPPAEWPERGFVSPHALHVDRSGHIYVVEWVPQGRITKWLPTGREG</sequence>